<feature type="transmembrane region" description="Helical" evidence="7">
    <location>
        <begin position="219"/>
        <end position="237"/>
    </location>
</feature>
<evidence type="ECO:0000256" key="5">
    <source>
        <dbReference type="ARBA" id="ARBA00023136"/>
    </source>
</evidence>
<comment type="similarity">
    <text evidence="2">Belongs to the CCC1 family.</text>
</comment>
<feature type="transmembrane region" description="Helical" evidence="7">
    <location>
        <begin position="88"/>
        <end position="112"/>
    </location>
</feature>
<gene>
    <name evidence="8" type="ORF">NEMBOFW57_009384</name>
</gene>
<evidence type="ECO:0000313" key="8">
    <source>
        <dbReference type="EMBL" id="KAG7284772.1"/>
    </source>
</evidence>
<dbReference type="InterPro" id="IPR008217">
    <property type="entry name" value="Ccc1_fam"/>
</dbReference>
<dbReference type="Proteomes" id="UP001197093">
    <property type="component" value="Unassembled WGS sequence"/>
</dbReference>
<feature type="transmembrane region" description="Helical" evidence="7">
    <location>
        <begin position="62"/>
        <end position="82"/>
    </location>
</feature>
<reference evidence="8" key="1">
    <citation type="submission" date="2023-02" db="EMBL/GenBank/DDBJ databases">
        <authorList>
            <person name="Palmer J.M."/>
        </authorList>
    </citation>
    <scope>NUCLEOTIDE SEQUENCE</scope>
    <source>
        <strain evidence="8">FW57</strain>
    </source>
</reference>
<keyword evidence="9" id="KW-1185">Reference proteome</keyword>
<dbReference type="GO" id="GO:0005384">
    <property type="term" value="F:manganese ion transmembrane transporter activity"/>
    <property type="evidence" value="ECO:0007669"/>
    <property type="project" value="InterPro"/>
</dbReference>
<dbReference type="GO" id="GO:0030026">
    <property type="term" value="P:intracellular manganese ion homeostasis"/>
    <property type="evidence" value="ECO:0007669"/>
    <property type="project" value="InterPro"/>
</dbReference>
<feature type="region of interest" description="Disordered" evidence="6">
    <location>
        <begin position="1"/>
        <end position="48"/>
    </location>
</feature>
<keyword evidence="4 7" id="KW-1133">Transmembrane helix</keyword>
<dbReference type="EMBL" id="JAHCVI010000005">
    <property type="protein sequence ID" value="KAG7284772.1"/>
    <property type="molecule type" value="Genomic_DNA"/>
</dbReference>
<dbReference type="CDD" id="cd02435">
    <property type="entry name" value="CCC1"/>
    <property type="match status" value="1"/>
</dbReference>
<dbReference type="AlphaFoldDB" id="A0AAD4ENZ4"/>
<evidence type="ECO:0000256" key="2">
    <source>
        <dbReference type="ARBA" id="ARBA00007049"/>
    </source>
</evidence>
<evidence type="ECO:0000256" key="1">
    <source>
        <dbReference type="ARBA" id="ARBA00004127"/>
    </source>
</evidence>
<name>A0AAD4ENZ4_9PEZI</name>
<sequence length="280" mass="30503">MALSVPSDETPLLNHSLEHQQRTAPSLLRPKAVNRMSSSEPCPERPHVEKHMGQYDTIMRDVIIGFSDGLTVPFALTAGLSSLGNTKIVIMGGLAELCSGMISMGLGAYLAADTERQHWEAEHARESSEVDTIPHLERAEIFEILAGYGVSHAAAAPLVHELTADKAQWVRFMMDFELRLPEPDVGRAWVSAATMGLSYFVGGLIPMLPYFFMQTAEKALLVSVVITVVILVTFGWMKNWVAIRTRKAGFWGAVQTLIVGALAAGTSYVIVRALDHAGSD</sequence>
<evidence type="ECO:0000256" key="3">
    <source>
        <dbReference type="ARBA" id="ARBA00022692"/>
    </source>
</evidence>
<feature type="transmembrane region" description="Helical" evidence="7">
    <location>
        <begin position="188"/>
        <end position="213"/>
    </location>
</feature>
<proteinExistence type="inferred from homology"/>
<keyword evidence="3 7" id="KW-0812">Transmembrane</keyword>
<dbReference type="GO" id="GO:0012505">
    <property type="term" value="C:endomembrane system"/>
    <property type="evidence" value="ECO:0007669"/>
    <property type="project" value="UniProtKB-SubCell"/>
</dbReference>
<evidence type="ECO:0000313" key="9">
    <source>
        <dbReference type="Proteomes" id="UP001197093"/>
    </source>
</evidence>
<dbReference type="PANTHER" id="PTHR31851">
    <property type="entry name" value="FE(2+)/MN(2+) TRANSPORTER PCL1"/>
    <property type="match status" value="1"/>
</dbReference>
<accession>A0AAD4ENZ4</accession>
<evidence type="ECO:0000256" key="4">
    <source>
        <dbReference type="ARBA" id="ARBA00022989"/>
    </source>
</evidence>
<feature type="transmembrane region" description="Helical" evidence="7">
    <location>
        <begin position="249"/>
        <end position="271"/>
    </location>
</feature>
<evidence type="ECO:0000256" key="7">
    <source>
        <dbReference type="SAM" id="Phobius"/>
    </source>
</evidence>
<protein>
    <submittedName>
        <fullName evidence="8">Uncharacterized protein</fullName>
    </submittedName>
</protein>
<dbReference type="Pfam" id="PF01988">
    <property type="entry name" value="VIT1"/>
    <property type="match status" value="1"/>
</dbReference>
<evidence type="ECO:0000256" key="6">
    <source>
        <dbReference type="SAM" id="MobiDB-lite"/>
    </source>
</evidence>
<organism evidence="8 9">
    <name type="scientific">Staphylotrichum longicolle</name>
    <dbReference type="NCBI Taxonomy" id="669026"/>
    <lineage>
        <taxon>Eukaryota</taxon>
        <taxon>Fungi</taxon>
        <taxon>Dikarya</taxon>
        <taxon>Ascomycota</taxon>
        <taxon>Pezizomycotina</taxon>
        <taxon>Sordariomycetes</taxon>
        <taxon>Sordariomycetidae</taxon>
        <taxon>Sordariales</taxon>
        <taxon>Chaetomiaceae</taxon>
        <taxon>Staphylotrichum</taxon>
    </lineage>
</organism>
<comment type="caution">
    <text evidence="8">The sequence shown here is derived from an EMBL/GenBank/DDBJ whole genome shotgun (WGS) entry which is preliminary data.</text>
</comment>
<keyword evidence="5 7" id="KW-0472">Membrane</keyword>
<comment type="subcellular location">
    <subcellularLocation>
        <location evidence="1">Endomembrane system</location>
        <topology evidence="1">Multi-pass membrane protein</topology>
    </subcellularLocation>
</comment>